<name>A0A8T1DK87_9STRA</name>
<dbReference type="EMBL" id="RCMV01001336">
    <property type="protein sequence ID" value="KAG3209082.1"/>
    <property type="molecule type" value="Genomic_DNA"/>
</dbReference>
<dbReference type="Proteomes" id="UP000760860">
    <property type="component" value="Unassembled WGS sequence"/>
</dbReference>
<evidence type="ECO:0000313" key="3">
    <source>
        <dbReference type="Proteomes" id="UP000774804"/>
    </source>
</evidence>
<evidence type="ECO:0000313" key="2">
    <source>
        <dbReference type="EMBL" id="KAG3209082.1"/>
    </source>
</evidence>
<accession>A0A8T1DK87</accession>
<protein>
    <submittedName>
        <fullName evidence="1">Uncharacterized protein</fullName>
    </submittedName>
</protein>
<organism evidence="1 3">
    <name type="scientific">Phytophthora cactorum</name>
    <dbReference type="NCBI Taxonomy" id="29920"/>
    <lineage>
        <taxon>Eukaryota</taxon>
        <taxon>Sar</taxon>
        <taxon>Stramenopiles</taxon>
        <taxon>Oomycota</taxon>
        <taxon>Peronosporomycetes</taxon>
        <taxon>Peronosporales</taxon>
        <taxon>Peronosporaceae</taxon>
        <taxon>Phytophthora</taxon>
    </lineage>
</organism>
<gene>
    <name evidence="1" type="ORF">PC115_g3137</name>
    <name evidence="2" type="ORF">PC129_g19899</name>
</gene>
<evidence type="ECO:0000313" key="1">
    <source>
        <dbReference type="EMBL" id="KAG2939412.1"/>
    </source>
</evidence>
<dbReference type="EMBL" id="RCMI01000050">
    <property type="protein sequence ID" value="KAG2939412.1"/>
    <property type="molecule type" value="Genomic_DNA"/>
</dbReference>
<proteinExistence type="predicted"/>
<sequence>MYLGGEEILSNEYEDESDLGSALGVRNSRFALLSSESSRARCAVVAAGAERYPPYGQPQVGRDSRTLHDRVAGLEQFQSAEFAQLQQELHYQKAQVTEVAQTAWNIQVELGTQVTRLHDRVAALEKLDHAASSSSLSHQD</sequence>
<dbReference type="Proteomes" id="UP000774804">
    <property type="component" value="Unassembled WGS sequence"/>
</dbReference>
<reference evidence="1" key="1">
    <citation type="submission" date="2018-10" db="EMBL/GenBank/DDBJ databases">
        <title>Effector identification in a new, highly contiguous assembly of the strawberry crown rot pathogen Phytophthora cactorum.</title>
        <authorList>
            <person name="Armitage A.D."/>
            <person name="Nellist C.F."/>
            <person name="Bates H."/>
            <person name="Vickerstaff R.J."/>
            <person name="Harrison R.J."/>
        </authorList>
    </citation>
    <scope>NUCLEOTIDE SEQUENCE</scope>
    <source>
        <strain evidence="1">4032</strain>
        <strain evidence="2">P421</strain>
    </source>
</reference>
<comment type="caution">
    <text evidence="1">The sequence shown here is derived from an EMBL/GenBank/DDBJ whole genome shotgun (WGS) entry which is preliminary data.</text>
</comment>
<dbReference type="AlphaFoldDB" id="A0A8T1DK87"/>